<dbReference type="SUPFAM" id="SSF50346">
    <property type="entry name" value="PRC-barrel domain"/>
    <property type="match status" value="1"/>
</dbReference>
<sequence>MQKLLAAALLSAAVFSASAYAQTAQTAQPAAPAATTAGSQEKMMLKGNWRASKLMGLDVYNEANEKLGDINELILDKTGKVNAVVIGVGGFLGMGEHDIAVSMDKLKFVEEPVRTSSTAPGTTTRDTAGTQRETTTGAATGATTTNTARSADANDWMPDHAVMSGTKEQLKAMPQFKYSDYN</sequence>
<feature type="compositionally biased region" description="Low complexity" evidence="1">
    <location>
        <begin position="114"/>
        <end position="151"/>
    </location>
</feature>
<keyword evidence="2" id="KW-0732">Signal</keyword>
<feature type="chain" id="PRO_5031163501" evidence="2">
    <location>
        <begin position="22"/>
        <end position="182"/>
    </location>
</feature>
<feature type="domain" description="PRC-barrel" evidence="3">
    <location>
        <begin position="50"/>
        <end position="106"/>
    </location>
</feature>
<dbReference type="Proteomes" id="UP000544122">
    <property type="component" value="Unassembled WGS sequence"/>
</dbReference>
<gene>
    <name evidence="4" type="ORF">HCN58_09570</name>
</gene>
<dbReference type="RefSeq" id="WP_171579103.1">
    <property type="nucleotide sequence ID" value="NZ_JAAVLX010000003.1"/>
</dbReference>
<dbReference type="InterPro" id="IPR011033">
    <property type="entry name" value="PRC_barrel-like_sf"/>
</dbReference>
<proteinExistence type="predicted"/>
<dbReference type="AlphaFoldDB" id="A0A7Y4GQP8"/>
<evidence type="ECO:0000313" key="4">
    <source>
        <dbReference type="EMBL" id="NOJ39848.1"/>
    </source>
</evidence>
<dbReference type="PANTHER" id="PTHR36505:SF1">
    <property type="entry name" value="BLR1072 PROTEIN"/>
    <property type="match status" value="1"/>
</dbReference>
<evidence type="ECO:0000259" key="3">
    <source>
        <dbReference type="Pfam" id="PF05239"/>
    </source>
</evidence>
<accession>A0A7Y4GQP8</accession>
<name>A0A7Y4GQP8_9BRAD</name>
<evidence type="ECO:0000256" key="2">
    <source>
        <dbReference type="SAM" id="SignalP"/>
    </source>
</evidence>
<organism evidence="4 5">
    <name type="scientific">Bradyrhizobium australiense</name>
    <dbReference type="NCBI Taxonomy" id="2721161"/>
    <lineage>
        <taxon>Bacteria</taxon>
        <taxon>Pseudomonadati</taxon>
        <taxon>Pseudomonadota</taxon>
        <taxon>Alphaproteobacteria</taxon>
        <taxon>Hyphomicrobiales</taxon>
        <taxon>Nitrobacteraceae</taxon>
        <taxon>Bradyrhizobium</taxon>
    </lineage>
</organism>
<reference evidence="4 5" key="1">
    <citation type="submission" date="2020-03" db="EMBL/GenBank/DDBJ databases">
        <title>Bradyrhizobium diversity isolated from nodules of Indigofera sp.</title>
        <authorList>
            <person name="Klepa M."/>
            <person name="Helene L."/>
            <person name="Hungria M."/>
        </authorList>
    </citation>
    <scope>NUCLEOTIDE SEQUENCE [LARGE SCALE GENOMIC DNA]</scope>
    <source>
        <strain evidence="4 5">WSM 1791</strain>
    </source>
</reference>
<comment type="caution">
    <text evidence="4">The sequence shown here is derived from an EMBL/GenBank/DDBJ whole genome shotgun (WGS) entry which is preliminary data.</text>
</comment>
<evidence type="ECO:0000256" key="1">
    <source>
        <dbReference type="SAM" id="MobiDB-lite"/>
    </source>
</evidence>
<protein>
    <submittedName>
        <fullName evidence="4">PRC-barrel domain containing protein</fullName>
    </submittedName>
</protein>
<keyword evidence="5" id="KW-1185">Reference proteome</keyword>
<dbReference type="Gene3D" id="2.30.30.240">
    <property type="entry name" value="PRC-barrel domain"/>
    <property type="match status" value="1"/>
</dbReference>
<feature type="region of interest" description="Disordered" evidence="1">
    <location>
        <begin position="112"/>
        <end position="159"/>
    </location>
</feature>
<feature type="signal peptide" evidence="2">
    <location>
        <begin position="1"/>
        <end position="21"/>
    </location>
</feature>
<dbReference type="EMBL" id="JAAVLX010000003">
    <property type="protein sequence ID" value="NOJ39848.1"/>
    <property type="molecule type" value="Genomic_DNA"/>
</dbReference>
<dbReference type="InterPro" id="IPR027275">
    <property type="entry name" value="PRC-brl_dom"/>
</dbReference>
<evidence type="ECO:0000313" key="5">
    <source>
        <dbReference type="Proteomes" id="UP000544122"/>
    </source>
</evidence>
<dbReference type="PANTHER" id="PTHR36505">
    <property type="entry name" value="BLR1072 PROTEIN"/>
    <property type="match status" value="1"/>
</dbReference>
<dbReference type="Pfam" id="PF05239">
    <property type="entry name" value="PRC"/>
    <property type="match status" value="1"/>
</dbReference>